<keyword evidence="2" id="KW-1185">Reference proteome</keyword>
<name>A0ABP7SQP5_9BURK</name>
<evidence type="ECO:0000313" key="1">
    <source>
        <dbReference type="EMBL" id="GAA4014870.1"/>
    </source>
</evidence>
<reference evidence="2" key="1">
    <citation type="journal article" date="2019" name="Int. J. Syst. Evol. Microbiol.">
        <title>The Global Catalogue of Microorganisms (GCM) 10K type strain sequencing project: providing services to taxonomists for standard genome sequencing and annotation.</title>
        <authorList>
            <consortium name="The Broad Institute Genomics Platform"/>
            <consortium name="The Broad Institute Genome Sequencing Center for Infectious Disease"/>
            <person name="Wu L."/>
            <person name="Ma J."/>
        </authorList>
    </citation>
    <scope>NUCLEOTIDE SEQUENCE [LARGE SCALE GENOMIC DNA]</scope>
    <source>
        <strain evidence="2">JCM 16673</strain>
    </source>
</reference>
<accession>A0ABP7SQP5</accession>
<protein>
    <submittedName>
        <fullName evidence="1">DUF2863 family protein</fullName>
    </submittedName>
</protein>
<proteinExistence type="predicted"/>
<dbReference type="EMBL" id="BAAAZE010000005">
    <property type="protein sequence ID" value="GAA4014870.1"/>
    <property type="molecule type" value="Genomic_DNA"/>
</dbReference>
<dbReference type="RefSeq" id="WP_344761826.1">
    <property type="nucleotide sequence ID" value="NZ_BAAAZE010000005.1"/>
</dbReference>
<organism evidence="1 2">
    <name type="scientific">Actimicrobium antarcticum</name>
    <dbReference type="NCBI Taxonomy" id="1051899"/>
    <lineage>
        <taxon>Bacteria</taxon>
        <taxon>Pseudomonadati</taxon>
        <taxon>Pseudomonadota</taxon>
        <taxon>Betaproteobacteria</taxon>
        <taxon>Burkholderiales</taxon>
        <taxon>Oxalobacteraceae</taxon>
        <taxon>Actimicrobium</taxon>
    </lineage>
</organism>
<evidence type="ECO:0000313" key="2">
    <source>
        <dbReference type="Proteomes" id="UP001501353"/>
    </source>
</evidence>
<dbReference type="Proteomes" id="UP001501353">
    <property type="component" value="Unassembled WGS sequence"/>
</dbReference>
<gene>
    <name evidence="1" type="ORF">GCM10022212_06810</name>
</gene>
<comment type="caution">
    <text evidence="1">The sequence shown here is derived from an EMBL/GenBank/DDBJ whole genome shotgun (WGS) entry which is preliminary data.</text>
</comment>
<dbReference type="InterPro" id="IPR021292">
    <property type="entry name" value="DUF2863"/>
</dbReference>
<dbReference type="Pfam" id="PF11062">
    <property type="entry name" value="DUF2863"/>
    <property type="match status" value="1"/>
</dbReference>
<sequence>MRRQTKTGSHKLSADSQRLATFASAVVLSASRIEERGWESQLDALLQKLLKADHQDTIDGALDHLFQSDANAYDALMEAAEANSESAVIEIDDELYDALLLAVPILAWTRFSIASGPIAADVVQTLSAHLNAHLLAPNVKLAMAPTLFAIDQLPRSHVEAWTVTQRLAQAALKGTVLRTPTAAPETAPFLADTRYLLAVVVVPAGAPLMRWQASMDLADRDAALVHWQAQAMPTITRLLPGCGIELLLPEAYYVACREGDRQIRPASINAAVHFLNHTLSIDASKLQASIGSFGEDTVNGRADEYRIGFSTSDNTDVVYGVVWPLYGEEDEENLADTDALPLQRLAAGEVPMPTPLEEITTLLRDAGVTNIITHPDRFPLEFCEDCGAPMFPDPEAELVHAEMPEDAPQGATHFH</sequence>